<keyword evidence="2 4" id="KW-0238">DNA-binding</keyword>
<dbReference type="GO" id="GO:0003700">
    <property type="term" value="F:DNA-binding transcription factor activity"/>
    <property type="evidence" value="ECO:0007669"/>
    <property type="project" value="TreeGrafter"/>
</dbReference>
<dbReference type="RefSeq" id="WP_052020968.1">
    <property type="nucleotide sequence ID" value="NZ_AYXG01000074.1"/>
</dbReference>
<dbReference type="EMBL" id="AYXG01000074">
    <property type="protein sequence ID" value="EWC62716.1"/>
    <property type="molecule type" value="Genomic_DNA"/>
</dbReference>
<dbReference type="Gene3D" id="1.10.357.10">
    <property type="entry name" value="Tetracycline Repressor, domain 2"/>
    <property type="match status" value="1"/>
</dbReference>
<dbReference type="eggNOG" id="COG1309">
    <property type="taxonomic scope" value="Bacteria"/>
</dbReference>
<dbReference type="PATRIC" id="fig|909613.9.peg.2084"/>
<dbReference type="AlphaFoldDB" id="W7J1C6"/>
<evidence type="ECO:0000259" key="6">
    <source>
        <dbReference type="PROSITE" id="PS50977"/>
    </source>
</evidence>
<feature type="compositionally biased region" description="Pro residues" evidence="5">
    <location>
        <begin position="185"/>
        <end position="199"/>
    </location>
</feature>
<organism evidence="7 8">
    <name type="scientific">Actinokineospora spheciospongiae</name>
    <dbReference type="NCBI Taxonomy" id="909613"/>
    <lineage>
        <taxon>Bacteria</taxon>
        <taxon>Bacillati</taxon>
        <taxon>Actinomycetota</taxon>
        <taxon>Actinomycetes</taxon>
        <taxon>Pseudonocardiales</taxon>
        <taxon>Pseudonocardiaceae</taxon>
        <taxon>Actinokineospora</taxon>
    </lineage>
</organism>
<dbReference type="STRING" id="909613.UO65_2068"/>
<dbReference type="InterPro" id="IPR050109">
    <property type="entry name" value="HTH-type_TetR-like_transc_reg"/>
</dbReference>
<gene>
    <name evidence="7" type="ORF">UO65_2068</name>
</gene>
<evidence type="ECO:0000313" key="7">
    <source>
        <dbReference type="EMBL" id="EWC62716.1"/>
    </source>
</evidence>
<keyword evidence="3" id="KW-0804">Transcription</keyword>
<evidence type="ECO:0000256" key="1">
    <source>
        <dbReference type="ARBA" id="ARBA00023015"/>
    </source>
</evidence>
<dbReference type="Pfam" id="PF21597">
    <property type="entry name" value="TetR_C_43"/>
    <property type="match status" value="1"/>
</dbReference>
<evidence type="ECO:0000256" key="4">
    <source>
        <dbReference type="PROSITE-ProRule" id="PRU00335"/>
    </source>
</evidence>
<sequence>MSAQPRRADARRNLDRVVRAGIAAFEDLGDTPSLEEVARRAGVGIATVYRLVGGREGLVRAAFEAFFAEEIEPLALTARTAADPWRALTHALAATVERMAAHRVLLAAAHRSGAVSVDTAERYLGPLAHALAAAQHAGQARPDLLVRDLAAIVVMALATTHPGDPDGLDRRRYLALLLEGARPGTRPPQPLPPPAPRPAPARAAAQADQHHSKEV</sequence>
<evidence type="ECO:0000256" key="3">
    <source>
        <dbReference type="ARBA" id="ARBA00023163"/>
    </source>
</evidence>
<dbReference type="PROSITE" id="PS00356">
    <property type="entry name" value="HTH_LACI_1"/>
    <property type="match status" value="1"/>
</dbReference>
<dbReference type="InterPro" id="IPR009057">
    <property type="entry name" value="Homeodomain-like_sf"/>
</dbReference>
<dbReference type="PANTHER" id="PTHR30055">
    <property type="entry name" value="HTH-TYPE TRANSCRIPTIONAL REGULATOR RUTR"/>
    <property type="match status" value="1"/>
</dbReference>
<keyword evidence="1" id="KW-0805">Transcription regulation</keyword>
<evidence type="ECO:0000313" key="8">
    <source>
        <dbReference type="Proteomes" id="UP000019277"/>
    </source>
</evidence>
<dbReference type="InterPro" id="IPR001647">
    <property type="entry name" value="HTH_TetR"/>
</dbReference>
<feature type="DNA-binding region" description="H-T-H motif" evidence="4">
    <location>
        <begin position="33"/>
        <end position="52"/>
    </location>
</feature>
<name>W7J1C6_9PSEU</name>
<reference evidence="7 8" key="1">
    <citation type="journal article" date="2014" name="Genome Announc.">
        <title>Draft Genome Sequence of the Antitrypanosomally Active Sponge-Associated Bacterium Actinokineospora sp. Strain EG49.</title>
        <authorList>
            <person name="Harjes J."/>
            <person name="Ryu T."/>
            <person name="Abdelmohsen U.R."/>
            <person name="Moitinho-Silva L."/>
            <person name="Horn H."/>
            <person name="Ravasi T."/>
            <person name="Hentschel U."/>
        </authorList>
    </citation>
    <scope>NUCLEOTIDE SEQUENCE [LARGE SCALE GENOMIC DNA]</scope>
    <source>
        <strain evidence="7 8">EG49</strain>
    </source>
</reference>
<dbReference type="SUPFAM" id="SSF48498">
    <property type="entry name" value="Tetracyclin repressor-like, C-terminal domain"/>
    <property type="match status" value="1"/>
</dbReference>
<dbReference type="PANTHER" id="PTHR30055:SF234">
    <property type="entry name" value="HTH-TYPE TRANSCRIPTIONAL REGULATOR BETI"/>
    <property type="match status" value="1"/>
</dbReference>
<dbReference type="PROSITE" id="PS50977">
    <property type="entry name" value="HTH_TETR_2"/>
    <property type="match status" value="1"/>
</dbReference>
<protein>
    <submittedName>
        <fullName evidence="7">Transcriptional regulator, TetR family</fullName>
    </submittedName>
</protein>
<comment type="caution">
    <text evidence="7">The sequence shown here is derived from an EMBL/GenBank/DDBJ whole genome shotgun (WGS) entry which is preliminary data.</text>
</comment>
<proteinExistence type="predicted"/>
<feature type="region of interest" description="Disordered" evidence="5">
    <location>
        <begin position="180"/>
        <end position="215"/>
    </location>
</feature>
<feature type="domain" description="HTH tetR-type" evidence="6">
    <location>
        <begin position="11"/>
        <end position="70"/>
    </location>
</feature>
<keyword evidence="8" id="KW-1185">Reference proteome</keyword>
<dbReference type="SUPFAM" id="SSF46689">
    <property type="entry name" value="Homeodomain-like"/>
    <property type="match status" value="1"/>
</dbReference>
<evidence type="ECO:0000256" key="2">
    <source>
        <dbReference type="ARBA" id="ARBA00023125"/>
    </source>
</evidence>
<dbReference type="Proteomes" id="UP000019277">
    <property type="component" value="Unassembled WGS sequence"/>
</dbReference>
<dbReference type="InterPro" id="IPR049445">
    <property type="entry name" value="TetR_SbtR-like_C"/>
</dbReference>
<evidence type="ECO:0000256" key="5">
    <source>
        <dbReference type="SAM" id="MobiDB-lite"/>
    </source>
</evidence>
<dbReference type="GO" id="GO:0000976">
    <property type="term" value="F:transcription cis-regulatory region binding"/>
    <property type="evidence" value="ECO:0007669"/>
    <property type="project" value="TreeGrafter"/>
</dbReference>
<dbReference type="InterPro" id="IPR036271">
    <property type="entry name" value="Tet_transcr_reg_TetR-rel_C_sf"/>
</dbReference>
<accession>W7J1C6</accession>
<dbReference type="OrthoDB" id="9795011at2"/>